<proteinExistence type="predicted"/>
<protein>
    <submittedName>
        <fullName evidence="1">Uncharacterized protein</fullName>
    </submittedName>
</protein>
<gene>
    <name evidence="1" type="ORF">ACH49Z_11305</name>
</gene>
<accession>A0ABW7VV24</accession>
<organism evidence="1 2">
    <name type="scientific">Nocardia testacea</name>
    <dbReference type="NCBI Taxonomy" id="248551"/>
    <lineage>
        <taxon>Bacteria</taxon>
        <taxon>Bacillati</taxon>
        <taxon>Actinomycetota</taxon>
        <taxon>Actinomycetes</taxon>
        <taxon>Mycobacteriales</taxon>
        <taxon>Nocardiaceae</taxon>
        <taxon>Nocardia</taxon>
    </lineage>
</organism>
<dbReference type="EMBL" id="JBIRYL010000001">
    <property type="protein sequence ID" value="MFI2230429.1"/>
    <property type="molecule type" value="Genomic_DNA"/>
</dbReference>
<evidence type="ECO:0000313" key="1">
    <source>
        <dbReference type="EMBL" id="MFI2230429.1"/>
    </source>
</evidence>
<evidence type="ECO:0000313" key="2">
    <source>
        <dbReference type="Proteomes" id="UP001611494"/>
    </source>
</evidence>
<comment type="caution">
    <text evidence="1">The sequence shown here is derived from an EMBL/GenBank/DDBJ whole genome shotgun (WGS) entry which is preliminary data.</text>
</comment>
<name>A0ABW7VV24_9NOCA</name>
<dbReference type="RefSeq" id="WP_397061820.1">
    <property type="nucleotide sequence ID" value="NZ_JBIRYL010000001.1"/>
</dbReference>
<keyword evidence="2" id="KW-1185">Reference proteome</keyword>
<dbReference type="Proteomes" id="UP001611494">
    <property type="component" value="Unassembled WGS sequence"/>
</dbReference>
<sequence length="141" mass="15708">MTADARKKTSSLRRGDAHTFEVAGRVLSLLLDSIGPFGGSLGFHLWSTPIKPGFVLSWRGAVPSEIQVIQYLVNASADDEVTTVLRPGDVMFDFAADDRQYTHIDVQGVRFQLRPERMFTSEELASWGTFWRSGDMQALLS</sequence>
<reference evidence="1 2" key="1">
    <citation type="submission" date="2024-10" db="EMBL/GenBank/DDBJ databases">
        <title>The Natural Products Discovery Center: Release of the First 8490 Sequenced Strains for Exploring Actinobacteria Biosynthetic Diversity.</title>
        <authorList>
            <person name="Kalkreuter E."/>
            <person name="Kautsar S.A."/>
            <person name="Yang D."/>
            <person name="Bader C.D."/>
            <person name="Teijaro C.N."/>
            <person name="Fluegel L."/>
            <person name="Davis C.M."/>
            <person name="Simpson J.R."/>
            <person name="Lauterbach L."/>
            <person name="Steele A.D."/>
            <person name="Gui C."/>
            <person name="Meng S."/>
            <person name="Li G."/>
            <person name="Viehrig K."/>
            <person name="Ye F."/>
            <person name="Su P."/>
            <person name="Kiefer A.F."/>
            <person name="Nichols A."/>
            <person name="Cepeda A.J."/>
            <person name="Yan W."/>
            <person name="Fan B."/>
            <person name="Jiang Y."/>
            <person name="Adhikari A."/>
            <person name="Zheng C.-J."/>
            <person name="Schuster L."/>
            <person name="Cowan T.M."/>
            <person name="Smanski M.J."/>
            <person name="Chevrette M.G."/>
            <person name="De Carvalho L.P.S."/>
            <person name="Shen B."/>
        </authorList>
    </citation>
    <scope>NUCLEOTIDE SEQUENCE [LARGE SCALE GENOMIC DNA]</scope>
    <source>
        <strain evidence="1 2">NPDC019377</strain>
    </source>
</reference>